<dbReference type="EMBL" id="JBFOLK010000003">
    <property type="protein sequence ID" value="KAL2527752.1"/>
    <property type="molecule type" value="Genomic_DNA"/>
</dbReference>
<organism evidence="3 4">
    <name type="scientific">Abeliophyllum distichum</name>
    <dbReference type="NCBI Taxonomy" id="126358"/>
    <lineage>
        <taxon>Eukaryota</taxon>
        <taxon>Viridiplantae</taxon>
        <taxon>Streptophyta</taxon>
        <taxon>Embryophyta</taxon>
        <taxon>Tracheophyta</taxon>
        <taxon>Spermatophyta</taxon>
        <taxon>Magnoliopsida</taxon>
        <taxon>eudicotyledons</taxon>
        <taxon>Gunneridae</taxon>
        <taxon>Pentapetalae</taxon>
        <taxon>asterids</taxon>
        <taxon>lamiids</taxon>
        <taxon>Lamiales</taxon>
        <taxon>Oleaceae</taxon>
        <taxon>Forsythieae</taxon>
        <taxon>Abeliophyllum</taxon>
    </lineage>
</organism>
<keyword evidence="4" id="KW-1185">Reference proteome</keyword>
<feature type="region of interest" description="Disordered" evidence="2">
    <location>
        <begin position="138"/>
        <end position="178"/>
    </location>
</feature>
<protein>
    <submittedName>
        <fullName evidence="3">Uncharacterized protein</fullName>
    </submittedName>
</protein>
<evidence type="ECO:0000256" key="2">
    <source>
        <dbReference type="SAM" id="MobiDB-lite"/>
    </source>
</evidence>
<evidence type="ECO:0000313" key="3">
    <source>
        <dbReference type="EMBL" id="KAL2527752.1"/>
    </source>
</evidence>
<keyword evidence="1" id="KW-0175">Coiled coil</keyword>
<comment type="caution">
    <text evidence="3">The sequence shown here is derived from an EMBL/GenBank/DDBJ whole genome shotgun (WGS) entry which is preliminary data.</text>
</comment>
<feature type="coiled-coil region" evidence="1">
    <location>
        <begin position="341"/>
        <end position="378"/>
    </location>
</feature>
<evidence type="ECO:0000256" key="1">
    <source>
        <dbReference type="SAM" id="Coils"/>
    </source>
</evidence>
<proteinExistence type="predicted"/>
<feature type="compositionally biased region" description="Basic and acidic residues" evidence="2">
    <location>
        <begin position="149"/>
        <end position="164"/>
    </location>
</feature>
<accession>A0ABD1US31</accession>
<dbReference type="Proteomes" id="UP001604336">
    <property type="component" value="Unassembled WGS sequence"/>
</dbReference>
<sequence>MGRGRAGGTRRSRRRSGGSVITQTPDSIKNWKKFWFFIRGPWQFCENDTRPDLNIPVRYHELRYTSQEPTVESSERAQRARGVSESLWSSSVLITEENLIAARLSFSSSASLRDHKLFRTGRSREEMKDIFVLLRKKTQTQAGKGKRKAPIDGEDRSARPRMEPKLSPQPAPSSTRSVEEITMPAPVWAEPFSSQTVRPQATGLQLQPTYLGLTPDKDEEFVRLRGTLSKSVCDFIRLNSLTREEIAGLPLFTRRAIRTVAKCWALAQQKYLEIMGVVDSVVVATVNVSRAAIQITSASEKMGRLLANVQVMRDEGWKVLDELEDEKRMRATSEDVLLRREEELRRNDAELRALADELEAANRRKAELEVELESGKKIQAELRAALERSTDKEEAITEFKSSEAYLADQEKVYFLTMGS</sequence>
<reference evidence="4" key="1">
    <citation type="submission" date="2024-07" db="EMBL/GenBank/DDBJ databases">
        <title>Two chromosome-level genome assemblies of Korean endemic species Abeliophyllum distichum and Forsythia ovata (Oleaceae).</title>
        <authorList>
            <person name="Jang H."/>
        </authorList>
    </citation>
    <scope>NUCLEOTIDE SEQUENCE [LARGE SCALE GENOMIC DNA]</scope>
</reference>
<dbReference type="AlphaFoldDB" id="A0ABD1US31"/>
<feature type="compositionally biased region" description="Basic residues" evidence="2">
    <location>
        <begin position="138"/>
        <end position="148"/>
    </location>
</feature>
<name>A0ABD1US31_9LAMI</name>
<evidence type="ECO:0000313" key="4">
    <source>
        <dbReference type="Proteomes" id="UP001604336"/>
    </source>
</evidence>
<feature type="region of interest" description="Disordered" evidence="2">
    <location>
        <begin position="1"/>
        <end position="24"/>
    </location>
</feature>
<gene>
    <name evidence="3" type="ORF">Adt_12806</name>
</gene>